<sequence length="717" mass="79730">MCHCRTSSSWEPLIRSPRGETSDQFRCLRGRGNGPRSSARKPLGGETPLRRLTRARCKKEARRHFSRRARRGLPGLQRRPRSLPFLGPKRRRETAEGVEPLPPADDDFTLRQPQPRLRLPSAPGADGGARRVVPAASAEPALGLTKYTPQMTNANFTILKDSNRLLSVMMNLTEWAETKWTDHSNSSTQLPSPSWGSNDSFSFQEDLQEIIHTATLVTCTFLLAIIFCLGSYGNLIVFLSFFDPAFRKFRTNFDFMILNLSFCDLFICGVTAPMFTFALFLDSAAGIPDAFCFTFHLTSSGFIIMSLKTVAVIALHRLSMVLGKQPNRTASFPCTLLLTLLLWATSFTLATLATMRTHKSRLCLPISSLISGEGKIIPYLYVIDFICCVTVVSVSYIMIAQALRKNAQVRKCPPIITVDASRPHPFVGTLATGCADGVQCTVPALYRNQNYNKLQHIQTHAYMKNFGQLSASAASRFQLVSIINLSTAKDSKAVVTCIIIVLSVLVCCLPLGISLIQDVLSRNNGIVLYQFELCGFTLFFLKSGLNPFIYSRNSAGLRRRVLWFIQYLAFVFFCCKQKTRLQAVGKGGLEANRNKSSHHETNSAYMLSPKPQKKFVDQACGPSRSKESVLSPKASVGHYHYGGGQSSSTPMNTRIEPYYSIYNSCPSQEVSTPNSLQPTNSPFRYANSYIAMHYHPTNDLVRDYDSTSAKQIPVPSV</sequence>
<dbReference type="InParanoid" id="A0A6P9CJ49"/>
<evidence type="ECO:0000256" key="9">
    <source>
        <dbReference type="SAM" id="MobiDB-lite"/>
    </source>
</evidence>
<proteinExistence type="predicted"/>
<keyword evidence="4 10" id="KW-1133">Transmembrane helix</keyword>
<dbReference type="RefSeq" id="XP_034283272.1">
    <property type="nucleotide sequence ID" value="XM_034427381.2"/>
</dbReference>
<evidence type="ECO:0000313" key="13">
    <source>
        <dbReference type="RefSeq" id="XP_034283272.1"/>
    </source>
</evidence>
<dbReference type="AlphaFoldDB" id="A0A6P9CJ49"/>
<feature type="transmembrane region" description="Helical" evidence="10">
    <location>
        <begin position="493"/>
        <end position="516"/>
    </location>
</feature>
<dbReference type="Proteomes" id="UP001652622">
    <property type="component" value="Unplaced"/>
</dbReference>
<dbReference type="CDD" id="cd15007">
    <property type="entry name" value="7tmA_GPR75"/>
    <property type="match status" value="1"/>
</dbReference>
<feature type="compositionally biased region" description="Polar residues" evidence="9">
    <location>
        <begin position="1"/>
        <end position="10"/>
    </location>
</feature>
<keyword evidence="6 10" id="KW-0472">Membrane</keyword>
<dbReference type="SUPFAM" id="SSF81321">
    <property type="entry name" value="Family A G protein-coupled receptor-like"/>
    <property type="match status" value="1"/>
</dbReference>
<dbReference type="PRINTS" id="PR00237">
    <property type="entry name" value="GPCRRHODOPSN"/>
</dbReference>
<evidence type="ECO:0000259" key="11">
    <source>
        <dbReference type="PROSITE" id="PS50262"/>
    </source>
</evidence>
<dbReference type="Pfam" id="PF00001">
    <property type="entry name" value="7tm_1"/>
    <property type="match status" value="1"/>
</dbReference>
<feature type="region of interest" description="Disordered" evidence="9">
    <location>
        <begin position="1"/>
        <end position="130"/>
    </location>
</feature>
<evidence type="ECO:0000256" key="2">
    <source>
        <dbReference type="ARBA" id="ARBA00022475"/>
    </source>
</evidence>
<feature type="compositionally biased region" description="Basic residues" evidence="9">
    <location>
        <begin position="51"/>
        <end position="71"/>
    </location>
</feature>
<keyword evidence="12" id="KW-1185">Reference proteome</keyword>
<evidence type="ECO:0000256" key="7">
    <source>
        <dbReference type="ARBA" id="ARBA00023170"/>
    </source>
</evidence>
<organism evidence="12 13">
    <name type="scientific">Pantherophis guttatus</name>
    <name type="common">Corn snake</name>
    <name type="synonym">Elaphe guttata</name>
    <dbReference type="NCBI Taxonomy" id="94885"/>
    <lineage>
        <taxon>Eukaryota</taxon>
        <taxon>Metazoa</taxon>
        <taxon>Chordata</taxon>
        <taxon>Craniata</taxon>
        <taxon>Vertebrata</taxon>
        <taxon>Euteleostomi</taxon>
        <taxon>Lepidosauria</taxon>
        <taxon>Squamata</taxon>
        <taxon>Bifurcata</taxon>
        <taxon>Unidentata</taxon>
        <taxon>Episquamata</taxon>
        <taxon>Toxicofera</taxon>
        <taxon>Serpentes</taxon>
        <taxon>Colubroidea</taxon>
        <taxon>Colubridae</taxon>
        <taxon>Colubrinae</taxon>
        <taxon>Pantherophis</taxon>
    </lineage>
</organism>
<dbReference type="InterPro" id="IPR017452">
    <property type="entry name" value="GPCR_Rhodpsn_7TM"/>
</dbReference>
<dbReference type="PANTHER" id="PTHR24228">
    <property type="entry name" value="B2 BRADYKININ RECEPTOR/ANGIOTENSIN II RECEPTOR"/>
    <property type="match status" value="1"/>
</dbReference>
<dbReference type="PROSITE" id="PS50262">
    <property type="entry name" value="G_PROTEIN_RECEP_F1_2"/>
    <property type="match status" value="1"/>
</dbReference>
<feature type="transmembrane region" description="Helical" evidence="10">
    <location>
        <begin position="376"/>
        <end position="399"/>
    </location>
</feature>
<evidence type="ECO:0000256" key="6">
    <source>
        <dbReference type="ARBA" id="ARBA00023136"/>
    </source>
</evidence>
<dbReference type="InterPro" id="IPR000276">
    <property type="entry name" value="GPCR_Rhodpsn"/>
</dbReference>
<evidence type="ECO:0000256" key="5">
    <source>
        <dbReference type="ARBA" id="ARBA00023040"/>
    </source>
</evidence>
<keyword evidence="7 13" id="KW-0675">Receptor</keyword>
<dbReference type="GeneID" id="117671512"/>
<protein>
    <submittedName>
        <fullName evidence="13">Probable G-protein coupled receptor 75 isoform X1</fullName>
    </submittedName>
</protein>
<accession>A0A6P9CJ49</accession>
<keyword evidence="3 10" id="KW-0812">Transmembrane</keyword>
<evidence type="ECO:0000256" key="1">
    <source>
        <dbReference type="ARBA" id="ARBA00004651"/>
    </source>
</evidence>
<evidence type="ECO:0000256" key="4">
    <source>
        <dbReference type="ARBA" id="ARBA00022989"/>
    </source>
</evidence>
<keyword evidence="2" id="KW-1003">Cell membrane</keyword>
<dbReference type="KEGG" id="pgut:117671512"/>
<name>A0A6P9CJ49_PANGU</name>
<dbReference type="GO" id="GO:0005886">
    <property type="term" value="C:plasma membrane"/>
    <property type="evidence" value="ECO:0007669"/>
    <property type="project" value="UniProtKB-SubCell"/>
</dbReference>
<evidence type="ECO:0000313" key="12">
    <source>
        <dbReference type="Proteomes" id="UP001652622"/>
    </source>
</evidence>
<keyword evidence="5" id="KW-0297">G-protein coupled receptor</keyword>
<dbReference type="GO" id="GO:0016493">
    <property type="term" value="F:C-C chemokine receptor activity"/>
    <property type="evidence" value="ECO:0007669"/>
    <property type="project" value="TreeGrafter"/>
</dbReference>
<reference evidence="13" key="1">
    <citation type="submission" date="2025-08" db="UniProtKB">
        <authorList>
            <consortium name="RefSeq"/>
        </authorList>
    </citation>
    <scope>IDENTIFICATION</scope>
    <source>
        <tissue evidence="13">Blood</tissue>
    </source>
</reference>
<evidence type="ECO:0000256" key="8">
    <source>
        <dbReference type="ARBA" id="ARBA00023224"/>
    </source>
</evidence>
<dbReference type="OrthoDB" id="8732677at2759"/>
<gene>
    <name evidence="13" type="primary">GPR75</name>
</gene>
<dbReference type="PANTHER" id="PTHR24228:SF55">
    <property type="entry name" value="G-PROTEIN COUPLED RECEPTOR 75-RELATED"/>
    <property type="match status" value="1"/>
</dbReference>
<evidence type="ECO:0000256" key="3">
    <source>
        <dbReference type="ARBA" id="ARBA00022692"/>
    </source>
</evidence>
<evidence type="ECO:0000256" key="10">
    <source>
        <dbReference type="SAM" id="Phobius"/>
    </source>
</evidence>
<comment type="subcellular location">
    <subcellularLocation>
        <location evidence="1">Cell membrane</location>
        <topology evidence="1">Multi-pass membrane protein</topology>
    </subcellularLocation>
</comment>
<dbReference type="Gene3D" id="1.20.1070.10">
    <property type="entry name" value="Rhodopsin 7-helix transmembrane proteins"/>
    <property type="match status" value="1"/>
</dbReference>
<feature type="domain" description="G-protein coupled receptors family 1 profile" evidence="11">
    <location>
        <begin position="233"/>
        <end position="550"/>
    </location>
</feature>
<feature type="transmembrane region" description="Helical" evidence="10">
    <location>
        <begin position="255"/>
        <end position="281"/>
    </location>
</feature>
<feature type="transmembrane region" description="Helical" evidence="10">
    <location>
        <begin position="528"/>
        <end position="550"/>
    </location>
</feature>
<keyword evidence="8" id="KW-0807">Transducer</keyword>
<feature type="transmembrane region" description="Helical" evidence="10">
    <location>
        <begin position="221"/>
        <end position="243"/>
    </location>
</feature>
<dbReference type="CTD" id="10936"/>
<feature type="transmembrane region" description="Helical" evidence="10">
    <location>
        <begin position="293"/>
        <end position="315"/>
    </location>
</feature>
<feature type="transmembrane region" description="Helical" evidence="10">
    <location>
        <begin position="336"/>
        <end position="356"/>
    </location>
</feature>